<keyword evidence="3" id="KW-1185">Reference proteome</keyword>
<evidence type="ECO:0000313" key="3">
    <source>
        <dbReference type="Proteomes" id="UP001066276"/>
    </source>
</evidence>
<evidence type="ECO:0000313" key="2">
    <source>
        <dbReference type="EMBL" id="KAJ1082440.1"/>
    </source>
</evidence>
<gene>
    <name evidence="2" type="ORF">NDU88_002608</name>
</gene>
<dbReference type="EMBL" id="JANPWB010000016">
    <property type="protein sequence ID" value="KAJ1082440.1"/>
    <property type="molecule type" value="Genomic_DNA"/>
</dbReference>
<organism evidence="2 3">
    <name type="scientific">Pleurodeles waltl</name>
    <name type="common">Iberian ribbed newt</name>
    <dbReference type="NCBI Taxonomy" id="8319"/>
    <lineage>
        <taxon>Eukaryota</taxon>
        <taxon>Metazoa</taxon>
        <taxon>Chordata</taxon>
        <taxon>Craniata</taxon>
        <taxon>Vertebrata</taxon>
        <taxon>Euteleostomi</taxon>
        <taxon>Amphibia</taxon>
        <taxon>Batrachia</taxon>
        <taxon>Caudata</taxon>
        <taxon>Salamandroidea</taxon>
        <taxon>Salamandridae</taxon>
        <taxon>Pleurodelinae</taxon>
        <taxon>Pleurodeles</taxon>
    </lineage>
</organism>
<evidence type="ECO:0000256" key="1">
    <source>
        <dbReference type="SAM" id="MobiDB-lite"/>
    </source>
</evidence>
<reference evidence="2" key="1">
    <citation type="journal article" date="2022" name="bioRxiv">
        <title>Sequencing and chromosome-scale assembly of the giantPleurodeles waltlgenome.</title>
        <authorList>
            <person name="Brown T."/>
            <person name="Elewa A."/>
            <person name="Iarovenko S."/>
            <person name="Subramanian E."/>
            <person name="Araus A.J."/>
            <person name="Petzold A."/>
            <person name="Susuki M."/>
            <person name="Suzuki K.-i.T."/>
            <person name="Hayashi T."/>
            <person name="Toyoda A."/>
            <person name="Oliveira C."/>
            <person name="Osipova E."/>
            <person name="Leigh N.D."/>
            <person name="Simon A."/>
            <person name="Yun M.H."/>
        </authorList>
    </citation>
    <scope>NUCLEOTIDE SEQUENCE</scope>
    <source>
        <strain evidence="2">20211129_DDA</strain>
        <tissue evidence="2">Liver</tissue>
    </source>
</reference>
<protein>
    <submittedName>
        <fullName evidence="2">Uncharacterized protein</fullName>
    </submittedName>
</protein>
<name>A0AAV7KT89_PLEWA</name>
<dbReference type="Proteomes" id="UP001066276">
    <property type="component" value="Chromosome 12"/>
</dbReference>
<dbReference type="AlphaFoldDB" id="A0AAV7KT89"/>
<proteinExistence type="predicted"/>
<sequence>MARGGMLSDGSGLLAAPEAGLLRRGPQQQGSQESLRREASWPCTAAQSFLQSAYTHLGTSTNADRGENQEAAV</sequence>
<comment type="caution">
    <text evidence="2">The sequence shown here is derived from an EMBL/GenBank/DDBJ whole genome shotgun (WGS) entry which is preliminary data.</text>
</comment>
<feature type="region of interest" description="Disordered" evidence="1">
    <location>
        <begin position="1"/>
        <end position="42"/>
    </location>
</feature>
<accession>A0AAV7KT89</accession>